<dbReference type="InterPro" id="IPR005064">
    <property type="entry name" value="BUG"/>
</dbReference>
<dbReference type="PANTHER" id="PTHR42928:SF3">
    <property type="entry name" value="UPF0065 PROTEIN YFLP"/>
    <property type="match status" value="1"/>
</dbReference>
<protein>
    <submittedName>
        <fullName evidence="3">Tripartite tricarboxylate transporter substrate binding protein</fullName>
    </submittedName>
</protein>
<dbReference type="AlphaFoldDB" id="A0A5P8KEJ9"/>
<evidence type="ECO:0000256" key="1">
    <source>
        <dbReference type="ARBA" id="ARBA00006987"/>
    </source>
</evidence>
<dbReference type="KEGG" id="sphv:F9278_41410"/>
<dbReference type="Proteomes" id="UP000327294">
    <property type="component" value="Chromosome"/>
</dbReference>
<sequence>MASARYLVTTAVVASLVTGCTTTDDEASDGSDYPSGSITMTAGADPGSGFDLTIRSVVEALKKEKIVDVPLPVENRPGASGAVWLAQMVERHRKADDEISVTSLSMMANELKGTSKYGYKDVTMLARLMTEYYVVVTAADSPYKDVGSVLSALRKKPDSVTVGAASDDQVPFGLLVSAAGADPRKVKYVEYQGGGDQTTALLNGDVDVAIAGVSEFSAVLKSGDLNGLAVLSEKRLPGLDVPTAAEQGYNVTLANWRGIYGPPDMPAYAVKYWQDALKRAVRSDTWKRIAKRNQWNTTFMTGDTLSAFLAQTQASVRKGLQETGQL</sequence>
<dbReference type="PIRSF" id="PIRSF017082">
    <property type="entry name" value="YflP"/>
    <property type="match status" value="1"/>
</dbReference>
<evidence type="ECO:0000256" key="2">
    <source>
        <dbReference type="SAM" id="MobiDB-lite"/>
    </source>
</evidence>
<dbReference type="PROSITE" id="PS51257">
    <property type="entry name" value="PROKAR_LIPOPROTEIN"/>
    <property type="match status" value="1"/>
</dbReference>
<evidence type="ECO:0000313" key="3">
    <source>
        <dbReference type="EMBL" id="QFR01572.1"/>
    </source>
</evidence>
<name>A0A5P8KEJ9_9ACTN</name>
<evidence type="ECO:0000313" key="4">
    <source>
        <dbReference type="Proteomes" id="UP000327294"/>
    </source>
</evidence>
<dbReference type="EMBL" id="CP045096">
    <property type="protein sequence ID" value="QFR01572.1"/>
    <property type="molecule type" value="Genomic_DNA"/>
</dbReference>
<dbReference type="Gene3D" id="3.40.190.150">
    <property type="entry name" value="Bordetella uptake gene, domain 1"/>
    <property type="match status" value="1"/>
</dbReference>
<feature type="region of interest" description="Disordered" evidence="2">
    <location>
        <begin position="22"/>
        <end position="44"/>
    </location>
</feature>
<dbReference type="Gene3D" id="3.40.190.10">
    <property type="entry name" value="Periplasmic binding protein-like II"/>
    <property type="match status" value="1"/>
</dbReference>
<dbReference type="Pfam" id="PF03401">
    <property type="entry name" value="TctC"/>
    <property type="match status" value="1"/>
</dbReference>
<organism evidence="3 4">
    <name type="scientific">Streptomyces phaeolivaceus</name>
    <dbReference type="NCBI Taxonomy" id="2653200"/>
    <lineage>
        <taxon>Bacteria</taxon>
        <taxon>Bacillati</taxon>
        <taxon>Actinomycetota</taxon>
        <taxon>Actinomycetes</taxon>
        <taxon>Kitasatosporales</taxon>
        <taxon>Streptomycetaceae</taxon>
        <taxon>Streptomyces</taxon>
    </lineage>
</organism>
<reference evidence="3 4" key="1">
    <citation type="submission" date="2019-10" db="EMBL/GenBank/DDBJ databases">
        <title>Streptomyces sp. strain GY16 isolated from leaves of Broussonetia papyrifera.</title>
        <authorList>
            <person name="Mo P."/>
        </authorList>
    </citation>
    <scope>NUCLEOTIDE SEQUENCE [LARGE SCALE GENOMIC DNA]</scope>
    <source>
        <strain evidence="3 4">GY16</strain>
    </source>
</reference>
<gene>
    <name evidence="3" type="ORF">F9278_41410</name>
</gene>
<dbReference type="SUPFAM" id="SSF53850">
    <property type="entry name" value="Periplasmic binding protein-like II"/>
    <property type="match status" value="1"/>
</dbReference>
<accession>A0A5P8KEJ9</accession>
<comment type="similarity">
    <text evidence="1">Belongs to the UPF0065 (bug) family.</text>
</comment>
<dbReference type="CDD" id="cd07012">
    <property type="entry name" value="PBP2_Bug_TTT"/>
    <property type="match status" value="1"/>
</dbReference>
<keyword evidence="4" id="KW-1185">Reference proteome</keyword>
<dbReference type="RefSeq" id="WP_152172899.1">
    <property type="nucleotide sequence ID" value="NZ_CP045096.1"/>
</dbReference>
<dbReference type="InterPro" id="IPR042100">
    <property type="entry name" value="Bug_dom1"/>
</dbReference>
<proteinExistence type="inferred from homology"/>
<dbReference type="PANTHER" id="PTHR42928">
    <property type="entry name" value="TRICARBOXYLATE-BINDING PROTEIN"/>
    <property type="match status" value="1"/>
</dbReference>